<accession>A0A6J5T166</accession>
<sequence length="432" mass="47331">MNINNSSQEFVKTLTDKFLADILITAQNDAMKIIEAKLNEINVAGLIDQQIKNTVVPFFTTEIQQKLEADVETKFANANIEQSIDQYITNTIVPRIENSTREYVLAQAMQKINSMDIWSLVQQKATTAVTDLIKVFAFPDKSIYGSAINTKNLFISGDNISGGIIKHLQSTGIQDGATECQVTILDNATVFENKLVAKELLVAGNTRIKGNLTIDGTFPPDSAFVKQIVDIVVSGYNKDFDKGTFDQYCNRVLEKIKADGIDQSSIKIGNKPTIENNTLIDTVVNSNLQRVGALRELQVVGETLLDQTLYVANGRMGLNTLEPGNVLDIWDQEVQLIAGKKLKDTAIFGTIRNQNLIITANSKDQLVLNTDGTVTIESLNIGKSNHSSSGRTPTDNRPRASIVWNENPIVGAPVGWVSLGGARWASFGIINV</sequence>
<evidence type="ECO:0000313" key="1">
    <source>
        <dbReference type="EMBL" id="CAB4220721.1"/>
    </source>
</evidence>
<protein>
    <submittedName>
        <fullName evidence="1">Uncharacterized protein</fullName>
    </submittedName>
</protein>
<organism evidence="1">
    <name type="scientific">uncultured Caudovirales phage</name>
    <dbReference type="NCBI Taxonomy" id="2100421"/>
    <lineage>
        <taxon>Viruses</taxon>
        <taxon>Duplodnaviria</taxon>
        <taxon>Heunggongvirae</taxon>
        <taxon>Uroviricota</taxon>
        <taxon>Caudoviricetes</taxon>
        <taxon>Peduoviridae</taxon>
        <taxon>Maltschvirus</taxon>
        <taxon>Maltschvirus maltsch</taxon>
    </lineage>
</organism>
<reference evidence="1" key="1">
    <citation type="submission" date="2020-05" db="EMBL/GenBank/DDBJ databases">
        <authorList>
            <person name="Chiriac C."/>
            <person name="Salcher M."/>
            <person name="Ghai R."/>
            <person name="Kavagutti S V."/>
        </authorList>
    </citation>
    <scope>NUCLEOTIDE SEQUENCE</scope>
</reference>
<name>A0A6J5T166_9CAUD</name>
<proteinExistence type="predicted"/>
<gene>
    <name evidence="1" type="ORF">UFOVP1636_32</name>
</gene>
<dbReference type="EMBL" id="LR797503">
    <property type="protein sequence ID" value="CAB4220721.1"/>
    <property type="molecule type" value="Genomic_DNA"/>
</dbReference>